<gene>
    <name evidence="11" type="ORF">SETTUDRAFT_113614</name>
</gene>
<dbReference type="GeneID" id="19395605"/>
<dbReference type="SUPFAM" id="SSF54897">
    <property type="entry name" value="Protease propeptides/inhibitors"/>
    <property type="match status" value="1"/>
</dbReference>
<dbReference type="InterPro" id="IPR036852">
    <property type="entry name" value="Peptidase_S8/S53_dom_sf"/>
</dbReference>
<feature type="domain" description="Peptidase S8/S53" evidence="9">
    <location>
        <begin position="150"/>
        <end position="368"/>
    </location>
</feature>
<evidence type="ECO:0000256" key="3">
    <source>
        <dbReference type="ARBA" id="ARBA00022729"/>
    </source>
</evidence>
<dbReference type="PROSITE" id="PS51892">
    <property type="entry name" value="SUBTILASE"/>
    <property type="match status" value="1"/>
</dbReference>
<dbReference type="PROSITE" id="PS00138">
    <property type="entry name" value="SUBTILASE_SER"/>
    <property type="match status" value="1"/>
</dbReference>
<sequence length="396" mass="40562">MQLSLLLALLPAVLALPAPVIVPRAGTPIPGRYIVKVKNENVENLINNALKLLTKDPQHVYKFGGFGGFSADITDDIVNRLRNLPGVDYIEQDAVIKANLGEFDEAPLEKKAYVSQSGAPWGLSRISSQSRGGTTYTYDSTAGAGTCAYVIDTGIYTSHPEFEGRATFLANYAGDGSNTDGNGHGTHCAGTIGSKSYGVAKKTQLYAVKVLGADGSGTNSGVIAGINFVANDVKTRSCPKGAVANMSLGGSRSTAVNSAAANAVTAGVFMAVAAGNDGRDAANSSPASEPTVFTVGATDSSDRIASFSNYGSVVDILAPGVSILSTWIGGRTNTISGTSMATPHVAGLGAYLLSLEGARSPAALSSRIQSLSLKNKITGVPSSTVNYLAFNGNPSG</sequence>
<dbReference type="Proteomes" id="UP000016935">
    <property type="component" value="Unassembled WGS sequence"/>
</dbReference>
<dbReference type="InterPro" id="IPR023827">
    <property type="entry name" value="Peptidase_S8_Asp-AS"/>
</dbReference>
<keyword evidence="4 6" id="KW-0378">Hydrolase</keyword>
<accession>R0KVC0</accession>
<evidence type="ECO:0000256" key="6">
    <source>
        <dbReference type="PROSITE-ProRule" id="PRU01240"/>
    </source>
</evidence>
<proteinExistence type="inferred from homology"/>
<evidence type="ECO:0000313" key="12">
    <source>
        <dbReference type="Proteomes" id="UP000016935"/>
    </source>
</evidence>
<dbReference type="Gene3D" id="3.40.50.200">
    <property type="entry name" value="Peptidase S8/S53 domain"/>
    <property type="match status" value="1"/>
</dbReference>
<dbReference type="STRING" id="671987.R0KVC0"/>
<keyword evidence="2 6" id="KW-0645">Protease</keyword>
<evidence type="ECO:0000256" key="7">
    <source>
        <dbReference type="RuleBase" id="RU003355"/>
    </source>
</evidence>
<dbReference type="GO" id="GO:0005576">
    <property type="term" value="C:extracellular region"/>
    <property type="evidence" value="ECO:0007669"/>
    <property type="project" value="UniProtKB-ARBA"/>
</dbReference>
<dbReference type="PANTHER" id="PTHR43806:SF58">
    <property type="entry name" value="ALKALINE PROTEASE 1-RELATED"/>
    <property type="match status" value="1"/>
</dbReference>
<dbReference type="InterPro" id="IPR022398">
    <property type="entry name" value="Peptidase_S8_His-AS"/>
</dbReference>
<dbReference type="PROSITE" id="PS00137">
    <property type="entry name" value="SUBTILASE_HIS"/>
    <property type="match status" value="1"/>
</dbReference>
<organism evidence="11 12">
    <name type="scientific">Exserohilum turcicum (strain 28A)</name>
    <name type="common">Northern leaf blight fungus</name>
    <name type="synonym">Setosphaeria turcica</name>
    <dbReference type="NCBI Taxonomy" id="671987"/>
    <lineage>
        <taxon>Eukaryota</taxon>
        <taxon>Fungi</taxon>
        <taxon>Dikarya</taxon>
        <taxon>Ascomycota</taxon>
        <taxon>Pezizomycotina</taxon>
        <taxon>Dothideomycetes</taxon>
        <taxon>Pleosporomycetidae</taxon>
        <taxon>Pleosporales</taxon>
        <taxon>Pleosporineae</taxon>
        <taxon>Pleosporaceae</taxon>
        <taxon>Exserohilum</taxon>
    </lineage>
</organism>
<comment type="similarity">
    <text evidence="1 6 7">Belongs to the peptidase S8 family.</text>
</comment>
<dbReference type="InterPro" id="IPR050131">
    <property type="entry name" value="Peptidase_S8_subtilisin-like"/>
</dbReference>
<feature type="active site" description="Charge relay system" evidence="6">
    <location>
        <position position="184"/>
    </location>
</feature>
<dbReference type="OrthoDB" id="206201at2759"/>
<feature type="chain" id="PRO_5013153028" evidence="8">
    <location>
        <begin position="16"/>
        <end position="396"/>
    </location>
</feature>
<keyword evidence="3 8" id="KW-0732">Signal</keyword>
<dbReference type="Pfam" id="PF05922">
    <property type="entry name" value="Inhibitor_I9"/>
    <property type="match status" value="1"/>
</dbReference>
<dbReference type="InterPro" id="IPR023828">
    <property type="entry name" value="Peptidase_S8_Ser-AS"/>
</dbReference>
<dbReference type="RefSeq" id="XP_008020790.1">
    <property type="nucleotide sequence ID" value="XM_008022599.1"/>
</dbReference>
<dbReference type="PROSITE" id="PS00136">
    <property type="entry name" value="SUBTILASE_ASP"/>
    <property type="match status" value="1"/>
</dbReference>
<dbReference type="CDD" id="cd04077">
    <property type="entry name" value="Peptidases_S8_PCSK9_ProteinaseK_like"/>
    <property type="match status" value="1"/>
</dbReference>
<dbReference type="InterPro" id="IPR015500">
    <property type="entry name" value="Peptidase_S8_subtilisin-rel"/>
</dbReference>
<feature type="signal peptide" evidence="8">
    <location>
        <begin position="1"/>
        <end position="15"/>
    </location>
</feature>
<dbReference type="PANTHER" id="PTHR43806">
    <property type="entry name" value="PEPTIDASE S8"/>
    <property type="match status" value="1"/>
</dbReference>
<feature type="domain" description="Inhibitor I9" evidence="10">
    <location>
        <begin position="55"/>
        <end position="97"/>
    </location>
</feature>
<evidence type="ECO:0000256" key="1">
    <source>
        <dbReference type="ARBA" id="ARBA00011073"/>
    </source>
</evidence>
<evidence type="ECO:0000256" key="5">
    <source>
        <dbReference type="ARBA" id="ARBA00022825"/>
    </source>
</evidence>
<dbReference type="eggNOG" id="KOG1153">
    <property type="taxonomic scope" value="Eukaryota"/>
</dbReference>
<dbReference type="InterPro" id="IPR037045">
    <property type="entry name" value="S8pro/Inhibitor_I9_sf"/>
</dbReference>
<dbReference type="Gene3D" id="3.30.70.80">
    <property type="entry name" value="Peptidase S8 propeptide/proteinase inhibitor I9"/>
    <property type="match status" value="1"/>
</dbReference>
<reference evidence="11 12" key="2">
    <citation type="journal article" date="2013" name="PLoS Genet.">
        <title>Comparative genome structure, secondary metabolite, and effector coding capacity across Cochliobolus pathogens.</title>
        <authorList>
            <person name="Condon B.J."/>
            <person name="Leng Y."/>
            <person name="Wu D."/>
            <person name="Bushley K.E."/>
            <person name="Ohm R.A."/>
            <person name="Otillar R."/>
            <person name="Martin J."/>
            <person name="Schackwitz W."/>
            <person name="Grimwood J."/>
            <person name="MohdZainudin N."/>
            <person name="Xue C."/>
            <person name="Wang R."/>
            <person name="Manning V.A."/>
            <person name="Dhillon B."/>
            <person name="Tu Z.J."/>
            <person name="Steffenson B.J."/>
            <person name="Salamov A."/>
            <person name="Sun H."/>
            <person name="Lowry S."/>
            <person name="LaButti K."/>
            <person name="Han J."/>
            <person name="Copeland A."/>
            <person name="Lindquist E."/>
            <person name="Barry K."/>
            <person name="Schmutz J."/>
            <person name="Baker S.E."/>
            <person name="Ciuffetti L.M."/>
            <person name="Grigoriev I.V."/>
            <person name="Zhong S."/>
            <person name="Turgeon B.G."/>
        </authorList>
    </citation>
    <scope>NUCLEOTIDE SEQUENCE [LARGE SCALE GENOMIC DNA]</scope>
    <source>
        <strain evidence="12">28A</strain>
    </source>
</reference>
<dbReference type="InterPro" id="IPR000209">
    <property type="entry name" value="Peptidase_S8/S53_dom"/>
</dbReference>
<evidence type="ECO:0000259" key="10">
    <source>
        <dbReference type="Pfam" id="PF05922"/>
    </source>
</evidence>
<dbReference type="SUPFAM" id="SSF52743">
    <property type="entry name" value="Subtilisin-like"/>
    <property type="match status" value="1"/>
</dbReference>
<dbReference type="GO" id="GO:0004252">
    <property type="term" value="F:serine-type endopeptidase activity"/>
    <property type="evidence" value="ECO:0007669"/>
    <property type="project" value="UniProtKB-UniRule"/>
</dbReference>
<dbReference type="AlphaFoldDB" id="R0KVC0"/>
<feature type="active site" description="Charge relay system" evidence="6">
    <location>
        <position position="339"/>
    </location>
</feature>
<dbReference type="InterPro" id="IPR010259">
    <property type="entry name" value="S8pro/Inhibitor_I9"/>
</dbReference>
<dbReference type="EMBL" id="KB908481">
    <property type="protein sequence ID" value="EOA91687.1"/>
    <property type="molecule type" value="Genomic_DNA"/>
</dbReference>
<dbReference type="Pfam" id="PF00082">
    <property type="entry name" value="Peptidase_S8"/>
    <property type="match status" value="1"/>
</dbReference>
<dbReference type="GO" id="GO:0006508">
    <property type="term" value="P:proteolysis"/>
    <property type="evidence" value="ECO:0007669"/>
    <property type="project" value="UniProtKB-KW"/>
</dbReference>
<evidence type="ECO:0000256" key="4">
    <source>
        <dbReference type="ARBA" id="ARBA00022801"/>
    </source>
</evidence>
<dbReference type="HOGENOM" id="CLU_011263_1_4_1"/>
<evidence type="ECO:0000259" key="9">
    <source>
        <dbReference type="Pfam" id="PF00082"/>
    </source>
</evidence>
<keyword evidence="5 6" id="KW-0720">Serine protease</keyword>
<protein>
    <submittedName>
        <fullName evidence="11">Uncharacterized protein</fullName>
    </submittedName>
</protein>
<dbReference type="FunFam" id="3.40.50.200:FF:000014">
    <property type="entry name" value="Proteinase K"/>
    <property type="match status" value="1"/>
</dbReference>
<evidence type="ECO:0000256" key="8">
    <source>
        <dbReference type="SAM" id="SignalP"/>
    </source>
</evidence>
<evidence type="ECO:0000313" key="11">
    <source>
        <dbReference type="EMBL" id="EOA91687.1"/>
    </source>
</evidence>
<feature type="active site" description="Charge relay system" evidence="6">
    <location>
        <position position="152"/>
    </location>
</feature>
<evidence type="ECO:0000256" key="2">
    <source>
        <dbReference type="ARBA" id="ARBA00022670"/>
    </source>
</evidence>
<keyword evidence="12" id="KW-1185">Reference proteome</keyword>
<reference evidence="11 12" key="1">
    <citation type="journal article" date="2012" name="PLoS Pathog.">
        <title>Diverse lifestyles and strategies of plant pathogenesis encoded in the genomes of eighteen Dothideomycetes fungi.</title>
        <authorList>
            <person name="Ohm R.A."/>
            <person name="Feau N."/>
            <person name="Henrissat B."/>
            <person name="Schoch C.L."/>
            <person name="Horwitz B.A."/>
            <person name="Barry K.W."/>
            <person name="Condon B.J."/>
            <person name="Copeland A.C."/>
            <person name="Dhillon B."/>
            <person name="Glaser F."/>
            <person name="Hesse C.N."/>
            <person name="Kosti I."/>
            <person name="LaButti K."/>
            <person name="Lindquist E.A."/>
            <person name="Lucas S."/>
            <person name="Salamov A.A."/>
            <person name="Bradshaw R.E."/>
            <person name="Ciuffetti L."/>
            <person name="Hamelin R.C."/>
            <person name="Kema G.H.J."/>
            <person name="Lawrence C."/>
            <person name="Scott J.A."/>
            <person name="Spatafora J.W."/>
            <person name="Turgeon B.G."/>
            <person name="de Wit P.J.G.M."/>
            <person name="Zhong S."/>
            <person name="Goodwin S.B."/>
            <person name="Grigoriev I.V."/>
        </authorList>
    </citation>
    <scope>NUCLEOTIDE SEQUENCE [LARGE SCALE GENOMIC DNA]</scope>
    <source>
        <strain evidence="12">28A</strain>
    </source>
</reference>
<dbReference type="PRINTS" id="PR00723">
    <property type="entry name" value="SUBTILISIN"/>
</dbReference>
<dbReference type="InterPro" id="IPR034193">
    <property type="entry name" value="PCSK9_ProteinaseK-like"/>
</dbReference>
<name>R0KVC0_EXST2</name>